<proteinExistence type="predicted"/>
<evidence type="ECO:0000313" key="1">
    <source>
        <dbReference type="EMBL" id="NJB97130.1"/>
    </source>
</evidence>
<comment type="caution">
    <text evidence="1">The sequence shown here is derived from an EMBL/GenBank/DDBJ whole genome shotgun (WGS) entry which is preliminary data.</text>
</comment>
<protein>
    <submittedName>
        <fullName evidence="1">Uncharacterized protein</fullName>
    </submittedName>
</protein>
<keyword evidence="2" id="KW-1185">Reference proteome</keyword>
<accession>A0A7X5XZS7</accession>
<name>A0A7X5XZS7_9SPHN</name>
<dbReference type="EMBL" id="JAATJB010000003">
    <property type="protein sequence ID" value="NJB97130.1"/>
    <property type="molecule type" value="Genomic_DNA"/>
</dbReference>
<reference evidence="1 2" key="1">
    <citation type="submission" date="2020-03" db="EMBL/GenBank/DDBJ databases">
        <title>Genomic Encyclopedia of Type Strains, Phase IV (KMG-IV): sequencing the most valuable type-strain genomes for metagenomic binning, comparative biology and taxonomic classification.</title>
        <authorList>
            <person name="Goeker M."/>
        </authorList>
    </citation>
    <scope>NUCLEOTIDE SEQUENCE [LARGE SCALE GENOMIC DNA]</scope>
    <source>
        <strain evidence="1 2">DSM 7225</strain>
    </source>
</reference>
<dbReference type="Proteomes" id="UP000531251">
    <property type="component" value="Unassembled WGS sequence"/>
</dbReference>
<organism evidence="1 2">
    <name type="scientific">Sphingomonas trueperi</name>
    <dbReference type="NCBI Taxonomy" id="53317"/>
    <lineage>
        <taxon>Bacteria</taxon>
        <taxon>Pseudomonadati</taxon>
        <taxon>Pseudomonadota</taxon>
        <taxon>Alphaproteobacteria</taxon>
        <taxon>Sphingomonadales</taxon>
        <taxon>Sphingomonadaceae</taxon>
        <taxon>Sphingomonas</taxon>
    </lineage>
</organism>
<dbReference type="AlphaFoldDB" id="A0A7X5XZS7"/>
<evidence type="ECO:0000313" key="2">
    <source>
        <dbReference type="Proteomes" id="UP000531251"/>
    </source>
</evidence>
<gene>
    <name evidence="1" type="ORF">GGR89_001436</name>
</gene>
<sequence length="194" mass="21446">MNAFAASVMLAERAMAIEAAGAVRAIYEVGFWLSLLATDPLKALEALEIDEHDNAIQREILLREEHPSDAAVVAASLKREAHHVAKLAKRKSLSVKKIAQTMPKRSGYLEYRLVSAFYGHLSSSSLDGLKKRNGKGGVTNILGPFETEIPKALSFALDAMLRCTRYFEVMMKEGRQPDRLEKAHRTLLGLQDAP</sequence>